<gene>
    <name evidence="6" type="ORF">A1355_14735</name>
</gene>
<dbReference type="AlphaFoldDB" id="A0A177N270"/>
<dbReference type="GO" id="GO:0020037">
    <property type="term" value="F:heme binding"/>
    <property type="evidence" value="ECO:0007669"/>
    <property type="project" value="InterPro"/>
</dbReference>
<comment type="similarity">
    <text evidence="5">Belongs to the truncated hemoglobin family. Group II subfamily.</text>
</comment>
<dbReference type="STRING" id="702114.A1355_14735"/>
<dbReference type="InterPro" id="IPR009050">
    <property type="entry name" value="Globin-like_sf"/>
</dbReference>
<dbReference type="Proteomes" id="UP000077628">
    <property type="component" value="Unassembled WGS sequence"/>
</dbReference>
<dbReference type="GO" id="GO:0046872">
    <property type="term" value="F:metal ion binding"/>
    <property type="evidence" value="ECO:0007669"/>
    <property type="project" value="UniProtKB-KW"/>
</dbReference>
<keyword evidence="1" id="KW-0813">Transport</keyword>
<accession>A0A177N270</accession>
<keyword evidence="4" id="KW-0408">Iron</keyword>
<dbReference type="InterPro" id="IPR012292">
    <property type="entry name" value="Globin/Proto"/>
</dbReference>
<organism evidence="6 7">
    <name type="scientific">Methylomonas koyamae</name>
    <dbReference type="NCBI Taxonomy" id="702114"/>
    <lineage>
        <taxon>Bacteria</taxon>
        <taxon>Pseudomonadati</taxon>
        <taxon>Pseudomonadota</taxon>
        <taxon>Gammaproteobacteria</taxon>
        <taxon>Methylococcales</taxon>
        <taxon>Methylococcaceae</taxon>
        <taxon>Methylomonas</taxon>
    </lineage>
</organism>
<name>A0A177N270_9GAMM</name>
<dbReference type="Pfam" id="PF01152">
    <property type="entry name" value="Bac_globin"/>
    <property type="match status" value="1"/>
</dbReference>
<evidence type="ECO:0000256" key="3">
    <source>
        <dbReference type="ARBA" id="ARBA00022723"/>
    </source>
</evidence>
<keyword evidence="2" id="KW-0349">Heme</keyword>
<dbReference type="InterPro" id="IPR044203">
    <property type="entry name" value="GlbO/GLB3-like"/>
</dbReference>
<protein>
    <submittedName>
        <fullName evidence="6">Globin</fullName>
    </submittedName>
</protein>
<proteinExistence type="inferred from homology"/>
<dbReference type="GO" id="GO:0019825">
    <property type="term" value="F:oxygen binding"/>
    <property type="evidence" value="ECO:0007669"/>
    <property type="project" value="InterPro"/>
</dbReference>
<dbReference type="Gene3D" id="1.10.490.10">
    <property type="entry name" value="Globins"/>
    <property type="match status" value="1"/>
</dbReference>
<dbReference type="PANTHER" id="PTHR47366:SF1">
    <property type="entry name" value="TWO-ON-TWO HEMOGLOBIN-3"/>
    <property type="match status" value="1"/>
</dbReference>
<dbReference type="OrthoDB" id="9790913at2"/>
<dbReference type="SUPFAM" id="SSF46458">
    <property type="entry name" value="Globin-like"/>
    <property type="match status" value="1"/>
</dbReference>
<dbReference type="PANTHER" id="PTHR47366">
    <property type="entry name" value="TWO-ON-TWO HEMOGLOBIN-3"/>
    <property type="match status" value="1"/>
</dbReference>
<reference evidence="7" key="1">
    <citation type="submission" date="2016-03" db="EMBL/GenBank/DDBJ databases">
        <authorList>
            <person name="Heylen K."/>
            <person name="De Vos P."/>
            <person name="Vekeman B."/>
        </authorList>
    </citation>
    <scope>NUCLEOTIDE SEQUENCE [LARGE SCALE GENOMIC DNA]</scope>
    <source>
        <strain evidence="7">R-45383</strain>
    </source>
</reference>
<evidence type="ECO:0000313" key="6">
    <source>
        <dbReference type="EMBL" id="OAI12077.1"/>
    </source>
</evidence>
<dbReference type="GO" id="GO:0005344">
    <property type="term" value="F:oxygen carrier activity"/>
    <property type="evidence" value="ECO:0007669"/>
    <property type="project" value="InterPro"/>
</dbReference>
<sequence length="128" mass="14681">MTSTTPYELAGGEAALRSLVDRFYFYMDILPEAQGIRAMHADNLASAKDKLFKFFSGWLGGPDLFMQEFGHPMLRARHLPFRIGESERDQWMLCMNKALDEIAMDPRLRDNIRAALQNLATHMINQDT</sequence>
<evidence type="ECO:0000256" key="5">
    <source>
        <dbReference type="ARBA" id="ARBA00034496"/>
    </source>
</evidence>
<comment type="caution">
    <text evidence="6">The sequence shown here is derived from an EMBL/GenBank/DDBJ whole genome shotgun (WGS) entry which is preliminary data.</text>
</comment>
<keyword evidence="3" id="KW-0479">Metal-binding</keyword>
<evidence type="ECO:0000256" key="4">
    <source>
        <dbReference type="ARBA" id="ARBA00023004"/>
    </source>
</evidence>
<keyword evidence="7" id="KW-1185">Reference proteome</keyword>
<dbReference type="RefSeq" id="WP_064031493.1">
    <property type="nucleotide sequence ID" value="NZ_LUUK01000223.1"/>
</dbReference>
<dbReference type="EMBL" id="LUUK01000223">
    <property type="protein sequence ID" value="OAI12077.1"/>
    <property type="molecule type" value="Genomic_DNA"/>
</dbReference>
<dbReference type="InterPro" id="IPR001486">
    <property type="entry name" value="Hemoglobin_trunc"/>
</dbReference>
<evidence type="ECO:0000256" key="1">
    <source>
        <dbReference type="ARBA" id="ARBA00022448"/>
    </source>
</evidence>
<dbReference type="CDD" id="cd14773">
    <property type="entry name" value="TrHb2_PhHbO-like_O"/>
    <property type="match status" value="1"/>
</dbReference>
<evidence type="ECO:0000313" key="7">
    <source>
        <dbReference type="Proteomes" id="UP000077628"/>
    </source>
</evidence>
<evidence type="ECO:0000256" key="2">
    <source>
        <dbReference type="ARBA" id="ARBA00022617"/>
    </source>
</evidence>